<feature type="compositionally biased region" description="Acidic residues" evidence="1">
    <location>
        <begin position="1"/>
        <end position="10"/>
    </location>
</feature>
<evidence type="ECO:0000259" key="2">
    <source>
        <dbReference type="PROSITE" id="PS51186"/>
    </source>
</evidence>
<dbReference type="Proteomes" id="UP000466535">
    <property type="component" value="Unassembled WGS sequence"/>
</dbReference>
<dbReference type="Gene3D" id="3.40.630.30">
    <property type="match status" value="1"/>
</dbReference>
<dbReference type="PANTHER" id="PTHR43617:SF2">
    <property type="entry name" value="UPF0039 PROTEIN SLL0451"/>
    <property type="match status" value="1"/>
</dbReference>
<sequence>MSVEYPDEPVDGFPTPPRTVTDREGREIELTRADGDTEDLVEMYLDFEEEDRAQGIPPTKEPDIREWLDAVMTDDGLNVIARNEGNAVGHVMLVSDSDGAYELAIFVLQPYQGAGIGTALVETALGAAAEEGIDRVWLSVERWNKPAVNLYEKIGFQSCGGERFERMMALRLA</sequence>
<comment type="caution">
    <text evidence="3">The sequence shown here is derived from an EMBL/GenBank/DDBJ whole genome shotgun (WGS) entry which is preliminary data.</text>
</comment>
<gene>
    <name evidence="3" type="ORF">GRX03_13925</name>
</gene>
<dbReference type="PROSITE" id="PS51186">
    <property type="entry name" value="GNAT"/>
    <property type="match status" value="1"/>
</dbReference>
<dbReference type="PANTHER" id="PTHR43617">
    <property type="entry name" value="L-AMINO ACID N-ACETYLTRANSFERASE"/>
    <property type="match status" value="1"/>
</dbReference>
<keyword evidence="3" id="KW-0808">Transferase</keyword>
<dbReference type="InterPro" id="IPR000182">
    <property type="entry name" value="GNAT_dom"/>
</dbReference>
<proteinExistence type="predicted"/>
<reference evidence="3 4" key="1">
    <citation type="submission" date="2019-12" db="EMBL/GenBank/DDBJ databases">
        <title>Isolation and characterization of three novel carbon monoxide-oxidizing members of Halobacteria from salione crusts and soils.</title>
        <authorList>
            <person name="Myers M.R."/>
            <person name="King G.M."/>
        </authorList>
    </citation>
    <scope>NUCLEOTIDE SEQUENCE [LARGE SCALE GENOMIC DNA]</scope>
    <source>
        <strain evidence="3 4">WSH3</strain>
    </source>
</reference>
<accession>A0A6B0THN3</accession>
<dbReference type="InterPro" id="IPR050276">
    <property type="entry name" value="MshD_Acetyltransferase"/>
</dbReference>
<dbReference type="InterPro" id="IPR016181">
    <property type="entry name" value="Acyl_CoA_acyltransferase"/>
</dbReference>
<dbReference type="Pfam" id="PF00583">
    <property type="entry name" value="Acetyltransf_1"/>
    <property type="match status" value="1"/>
</dbReference>
<protein>
    <submittedName>
        <fullName evidence="3">GNAT family N-acetyltransferase</fullName>
    </submittedName>
</protein>
<dbReference type="SUPFAM" id="SSF55729">
    <property type="entry name" value="Acyl-CoA N-acyltransferases (Nat)"/>
    <property type="match status" value="1"/>
</dbReference>
<feature type="region of interest" description="Disordered" evidence="1">
    <location>
        <begin position="1"/>
        <end position="27"/>
    </location>
</feature>
<evidence type="ECO:0000313" key="4">
    <source>
        <dbReference type="Proteomes" id="UP000466535"/>
    </source>
</evidence>
<dbReference type="AlphaFoldDB" id="A0A6B0THN3"/>
<name>A0A6B0THN3_9EURY</name>
<feature type="domain" description="N-acetyltransferase" evidence="2">
    <location>
        <begin position="28"/>
        <end position="173"/>
    </location>
</feature>
<keyword evidence="4" id="KW-1185">Reference proteome</keyword>
<dbReference type="EMBL" id="WUUT01000005">
    <property type="protein sequence ID" value="MXR52699.1"/>
    <property type="molecule type" value="Genomic_DNA"/>
</dbReference>
<dbReference type="GO" id="GO:0016747">
    <property type="term" value="F:acyltransferase activity, transferring groups other than amino-acyl groups"/>
    <property type="evidence" value="ECO:0007669"/>
    <property type="project" value="InterPro"/>
</dbReference>
<dbReference type="CDD" id="cd04301">
    <property type="entry name" value="NAT_SF"/>
    <property type="match status" value="1"/>
</dbReference>
<dbReference type="OrthoDB" id="51421at2157"/>
<evidence type="ECO:0000256" key="1">
    <source>
        <dbReference type="SAM" id="MobiDB-lite"/>
    </source>
</evidence>
<organism evidence="3 4">
    <name type="scientific">Halovenus carboxidivorans</name>
    <dbReference type="NCBI Taxonomy" id="2692199"/>
    <lineage>
        <taxon>Archaea</taxon>
        <taxon>Methanobacteriati</taxon>
        <taxon>Methanobacteriota</taxon>
        <taxon>Stenosarchaea group</taxon>
        <taxon>Halobacteria</taxon>
        <taxon>Halobacteriales</taxon>
        <taxon>Haloarculaceae</taxon>
        <taxon>Halovenus</taxon>
    </lineage>
</organism>
<dbReference type="RefSeq" id="WP_159764813.1">
    <property type="nucleotide sequence ID" value="NZ_WUUT01000005.1"/>
</dbReference>
<evidence type="ECO:0000313" key="3">
    <source>
        <dbReference type="EMBL" id="MXR52699.1"/>
    </source>
</evidence>